<accession>A0A7W8HDS9</accession>
<proteinExistence type="predicted"/>
<dbReference type="InterPro" id="IPR041413">
    <property type="entry name" value="MLTR_LBD"/>
</dbReference>
<dbReference type="Proteomes" id="UP000532440">
    <property type="component" value="Unassembled WGS sequence"/>
</dbReference>
<sequence>MNESVVCAAAFGDQLRQWRQHRRLSQLALSLEAGISARHLSFVETGRSQPSRELVLRLAQRLEVPLRERNAMLMAAGYAPMYPQRSLDDPALSVAREAVERVLMAHEPHPALAIDRHWNMVMANRMIAPLLAGVPSSLLVAPVNVLLLSLHPQGLAPRILNLPEWRAHLFERLGQQIAVTADPRLRDLLAELEALDALGGALGGALAEPRPARHALAVPLRLATPLGELALISTTTIFGTPVDVTLSELAIESFFPADAATAQRLRALHAGLAGERDAAGGR</sequence>
<dbReference type="PANTHER" id="PTHR35010:SF4">
    <property type="entry name" value="BLL5781 PROTEIN"/>
    <property type="match status" value="1"/>
</dbReference>
<dbReference type="Pfam" id="PF13560">
    <property type="entry name" value="HTH_31"/>
    <property type="match status" value="1"/>
</dbReference>
<dbReference type="CDD" id="cd00093">
    <property type="entry name" value="HTH_XRE"/>
    <property type="match status" value="1"/>
</dbReference>
<organism evidence="2 3">
    <name type="scientific">Quisquiliibacterium transsilvanicum</name>
    <dbReference type="NCBI Taxonomy" id="1549638"/>
    <lineage>
        <taxon>Bacteria</taxon>
        <taxon>Pseudomonadati</taxon>
        <taxon>Pseudomonadota</taxon>
        <taxon>Betaproteobacteria</taxon>
        <taxon>Burkholderiales</taxon>
        <taxon>Burkholderiaceae</taxon>
        <taxon>Quisquiliibacterium</taxon>
    </lineage>
</organism>
<evidence type="ECO:0000313" key="3">
    <source>
        <dbReference type="Proteomes" id="UP000532440"/>
    </source>
</evidence>
<dbReference type="InterPro" id="IPR001387">
    <property type="entry name" value="Cro/C1-type_HTH"/>
</dbReference>
<feature type="domain" description="HTH cro/C1-type" evidence="1">
    <location>
        <begin position="15"/>
        <end position="69"/>
    </location>
</feature>
<dbReference type="InterPro" id="IPR010982">
    <property type="entry name" value="Lambda_DNA-bd_dom_sf"/>
</dbReference>
<dbReference type="Gene3D" id="1.10.260.40">
    <property type="entry name" value="lambda repressor-like DNA-binding domains"/>
    <property type="match status" value="1"/>
</dbReference>
<dbReference type="RefSeq" id="WP_183963407.1">
    <property type="nucleotide sequence ID" value="NZ_BAABEW010000003.1"/>
</dbReference>
<reference evidence="2 3" key="1">
    <citation type="submission" date="2020-08" db="EMBL/GenBank/DDBJ databases">
        <title>Genomic Encyclopedia of Type Strains, Phase IV (KMG-IV): sequencing the most valuable type-strain genomes for metagenomic binning, comparative biology and taxonomic classification.</title>
        <authorList>
            <person name="Goeker M."/>
        </authorList>
    </citation>
    <scope>NUCLEOTIDE SEQUENCE [LARGE SCALE GENOMIC DNA]</scope>
    <source>
        <strain evidence="2 3">DSM 29781</strain>
    </source>
</reference>
<dbReference type="SMART" id="SM00530">
    <property type="entry name" value="HTH_XRE"/>
    <property type="match status" value="1"/>
</dbReference>
<dbReference type="Pfam" id="PF17765">
    <property type="entry name" value="MLTR_LBD"/>
    <property type="match status" value="1"/>
</dbReference>
<dbReference type="EMBL" id="JACHGB010000001">
    <property type="protein sequence ID" value="MBB5270204.1"/>
    <property type="molecule type" value="Genomic_DNA"/>
</dbReference>
<dbReference type="PROSITE" id="PS50943">
    <property type="entry name" value="HTH_CROC1"/>
    <property type="match status" value="1"/>
</dbReference>
<dbReference type="AlphaFoldDB" id="A0A7W8HDS9"/>
<name>A0A7W8HDS9_9BURK</name>
<dbReference type="PANTHER" id="PTHR35010">
    <property type="entry name" value="BLL4672 PROTEIN-RELATED"/>
    <property type="match status" value="1"/>
</dbReference>
<keyword evidence="3" id="KW-1185">Reference proteome</keyword>
<gene>
    <name evidence="2" type="ORF">HNQ70_000188</name>
</gene>
<evidence type="ECO:0000313" key="2">
    <source>
        <dbReference type="EMBL" id="MBB5270204.1"/>
    </source>
</evidence>
<dbReference type="Gene3D" id="3.30.450.180">
    <property type="match status" value="1"/>
</dbReference>
<comment type="caution">
    <text evidence="2">The sequence shown here is derived from an EMBL/GenBank/DDBJ whole genome shotgun (WGS) entry which is preliminary data.</text>
</comment>
<dbReference type="GO" id="GO:0003677">
    <property type="term" value="F:DNA binding"/>
    <property type="evidence" value="ECO:0007669"/>
    <property type="project" value="InterPro"/>
</dbReference>
<protein>
    <submittedName>
        <fullName evidence="2">Transcriptional regulator with XRE-family HTH domain</fullName>
    </submittedName>
</protein>
<dbReference type="SUPFAM" id="SSF47413">
    <property type="entry name" value="lambda repressor-like DNA-binding domains"/>
    <property type="match status" value="1"/>
</dbReference>
<evidence type="ECO:0000259" key="1">
    <source>
        <dbReference type="PROSITE" id="PS50943"/>
    </source>
</evidence>